<dbReference type="EMBL" id="LT882683">
    <property type="protein sequence ID" value="SMY27112.1"/>
    <property type="molecule type" value="Genomic_DNA"/>
</dbReference>
<accession>A0A1Y6LRV0</accession>
<dbReference type="AlphaFoldDB" id="A0A1Y6LRV0"/>
<evidence type="ECO:0000313" key="3">
    <source>
        <dbReference type="Proteomes" id="UP000215453"/>
    </source>
</evidence>
<protein>
    <submittedName>
        <fullName evidence="2">Uncharacterized protein</fullName>
    </submittedName>
</protein>
<dbReference type="InterPro" id="IPR019734">
    <property type="entry name" value="TPR_rpt"/>
</dbReference>
<feature type="repeat" description="TPR" evidence="1">
    <location>
        <begin position="53"/>
        <end position="86"/>
    </location>
</feature>
<evidence type="ECO:0000313" key="2">
    <source>
        <dbReference type="EMBL" id="SMY27112.1"/>
    </source>
</evidence>
<sequence>MEAPNWAQKFDSFLDQAEDNEDKAEWQSCLKDLQEALNICDTRPIPDKEQRRQQVLMKMGGLYRRFGRYDEAVVYLSGALDADSHVTALKRAAILGELGVLYRHKNDFVRAREVFSEQYLLAKETALVAEAEMCRAVGNEGMSAYNEHQQRRKCLKSENLRVRDMCGHDEESRVRINEEYRAKLLQDNSLLAYATIQIEERIARAQALQDRLAAGDMDEKLSRRYEQAARRRETIGLDRLSLCLIAAHNFDEAVKTTKEAMTKQKGMDPTVTALSRFFHGNALWCAGQQQAAQGVWNSTTGVCSPAMGLCKEPSSEHADYLELLADAGIDFDAYDEQGFSALDYAVLSRNQTATAANKDAERMIDILDRSLRKTLAADHERQMPQSTPQDAVQAVEAEVRQRHRQANVRRYYRNLLQEHLRPQLKNSLQYSHDCVRMLRQQYASYLDADIGRRQVFDWLYYVPYDDFRTLGHMPRPAERSVDSYRRLATRMDTSRAVGTSSADEDIFLVFFSYRWIGHNMPDDGANTQYSRMLNAVEALIFQRGLTAEHVGLWLDIACIDQEDVESRERGIDSLPMAVLQCDVMISLEDDEYYNRAWCAVEVRLMQELIGAYHKHERWSHRLLSGESTADGLLERSQEHSEVPITSLSVTVKGDLPKIDFLMRQSKLLGCSYVLWRNRLHRGREQHINDIMDLDHKEISYVVAGVATAANVSEAGREMILKWMLETQQKLLSPHSPTQQVPVESPTLQGWCAALAADQALLSLSTRCAIGLVLAICFLRTKSRGTLPATPAELSQTWELCYHALVTSEQTADFLLNPTRSAQGFLDTPLCSVNINGRIDFLFRFHVWLPDSQRGVTGWQLHSHQAAARSWVLAGSAVDNSYEVVESAREQATHSEHVPLWASAEQKELTRSYQTHRTSSKAVGTGIYVKASLRSTARYGRDASYVIPAGSYHLTEVPHDGFYATLFSFDAQQGYIADAGILGPVDGKDSVQNRYSGGSKACDLARLVETARGQEPEMLDDIY</sequence>
<dbReference type="InterPro" id="IPR036770">
    <property type="entry name" value="Ankyrin_rpt-contain_sf"/>
</dbReference>
<keyword evidence="1" id="KW-0802">TPR repeat</keyword>
<organism evidence="2 3">
    <name type="scientific">Zymoseptoria tritici ST99CH_1A5</name>
    <dbReference type="NCBI Taxonomy" id="1276529"/>
    <lineage>
        <taxon>Eukaryota</taxon>
        <taxon>Fungi</taxon>
        <taxon>Dikarya</taxon>
        <taxon>Ascomycota</taxon>
        <taxon>Pezizomycotina</taxon>
        <taxon>Dothideomycetes</taxon>
        <taxon>Dothideomycetidae</taxon>
        <taxon>Mycosphaerellales</taxon>
        <taxon>Mycosphaerellaceae</taxon>
        <taxon>Zymoseptoria</taxon>
    </lineage>
</organism>
<dbReference type="SUPFAM" id="SSF48452">
    <property type="entry name" value="TPR-like"/>
    <property type="match status" value="1"/>
</dbReference>
<reference evidence="2 3" key="1">
    <citation type="submission" date="2016-10" db="EMBL/GenBank/DDBJ databases">
        <authorList>
            <person name="Varghese N."/>
        </authorList>
    </citation>
    <scope>NUCLEOTIDE SEQUENCE [LARGE SCALE GENOMIC DNA]</scope>
</reference>
<name>A0A1Y6LRV0_ZYMTR</name>
<dbReference type="Gene3D" id="1.25.40.20">
    <property type="entry name" value="Ankyrin repeat-containing domain"/>
    <property type="match status" value="1"/>
</dbReference>
<dbReference type="InterPro" id="IPR011990">
    <property type="entry name" value="TPR-like_helical_dom_sf"/>
</dbReference>
<dbReference type="PROSITE" id="PS50005">
    <property type="entry name" value="TPR"/>
    <property type="match status" value="1"/>
</dbReference>
<dbReference type="Proteomes" id="UP000215453">
    <property type="component" value="Chromosome 8"/>
</dbReference>
<evidence type="ECO:0000256" key="1">
    <source>
        <dbReference type="PROSITE-ProRule" id="PRU00339"/>
    </source>
</evidence>
<dbReference type="Gene3D" id="1.25.40.10">
    <property type="entry name" value="Tetratricopeptide repeat domain"/>
    <property type="match status" value="1"/>
</dbReference>
<proteinExistence type="predicted"/>
<gene>
    <name evidence="2" type="ORF">ZT1A5_G8556</name>
</gene>